<sequence>MVRGALFFWIFIASFFFYPSYSLRATLPTAEGMSMLIEKIGRPTDQNKLAFTRWAGSVDADFDGLDGVPITTIISSIQEHHKVITKGSPLPDLSTKACSRYMTDLCAAEPARCVRVHNKSRTPHFRISLPFSELSVPPSGAAKRACEYKRVCVDKRYLDRRIRDSQQLRELKKETASVDDLRAECKRHSTRISSLEQINADLRAKLAQQDREAKLAAGIRTAQGQFREGT</sequence>
<keyword evidence="1" id="KW-0175">Coiled coil</keyword>
<name>A0A7S2D5T0_9STRA</name>
<dbReference type="AlphaFoldDB" id="A0A7S2D5T0"/>
<evidence type="ECO:0000256" key="1">
    <source>
        <dbReference type="SAM" id="Coils"/>
    </source>
</evidence>
<evidence type="ECO:0000313" key="2">
    <source>
        <dbReference type="EMBL" id="CAD9445306.1"/>
    </source>
</evidence>
<feature type="coiled-coil region" evidence="1">
    <location>
        <begin position="178"/>
        <end position="212"/>
    </location>
</feature>
<protein>
    <submittedName>
        <fullName evidence="2">Uncharacterized protein</fullName>
    </submittedName>
</protein>
<proteinExistence type="predicted"/>
<gene>
    <name evidence="2" type="ORF">DSPE1174_LOCUS19541</name>
</gene>
<dbReference type="EMBL" id="HBGS01037678">
    <property type="protein sequence ID" value="CAD9445306.1"/>
    <property type="molecule type" value="Transcribed_RNA"/>
</dbReference>
<accession>A0A7S2D5T0</accession>
<organism evidence="2">
    <name type="scientific">Octactis speculum</name>
    <dbReference type="NCBI Taxonomy" id="3111310"/>
    <lineage>
        <taxon>Eukaryota</taxon>
        <taxon>Sar</taxon>
        <taxon>Stramenopiles</taxon>
        <taxon>Ochrophyta</taxon>
        <taxon>Dictyochophyceae</taxon>
        <taxon>Dictyochales</taxon>
        <taxon>Dictyochaceae</taxon>
        <taxon>Octactis</taxon>
    </lineage>
</organism>
<reference evidence="2" key="1">
    <citation type="submission" date="2021-01" db="EMBL/GenBank/DDBJ databases">
        <authorList>
            <person name="Corre E."/>
            <person name="Pelletier E."/>
            <person name="Niang G."/>
            <person name="Scheremetjew M."/>
            <person name="Finn R."/>
            <person name="Kale V."/>
            <person name="Holt S."/>
            <person name="Cochrane G."/>
            <person name="Meng A."/>
            <person name="Brown T."/>
            <person name="Cohen L."/>
        </authorList>
    </citation>
    <scope>NUCLEOTIDE SEQUENCE</scope>
    <source>
        <strain evidence="2">CCMP1381</strain>
    </source>
</reference>